<reference evidence="7" key="1">
    <citation type="journal article" date="2019" name="Int. J. Syst. Evol. Microbiol.">
        <title>The Global Catalogue of Microorganisms (GCM) 10K type strain sequencing project: providing services to taxonomists for standard genome sequencing and annotation.</title>
        <authorList>
            <consortium name="The Broad Institute Genomics Platform"/>
            <consortium name="The Broad Institute Genome Sequencing Center for Infectious Disease"/>
            <person name="Wu L."/>
            <person name="Ma J."/>
        </authorList>
    </citation>
    <scope>NUCLEOTIDE SEQUENCE [LARGE SCALE GENOMIC DNA]</scope>
    <source>
        <strain evidence="7">NBRC 102520</strain>
    </source>
</reference>
<evidence type="ECO:0000259" key="5">
    <source>
        <dbReference type="Pfam" id="PF07637"/>
    </source>
</evidence>
<evidence type="ECO:0000313" key="7">
    <source>
        <dbReference type="Proteomes" id="UP001156905"/>
    </source>
</evidence>
<sequence>MRRLTQQEYRNSIADIFGKEIEVRGAFEPTIRIGGLQAASTSVLSVTPVGFESFTNMADSIAIQVTGEKYRAKLPCAPNASREPDDGCTAQILSHYGRMLFRRPLTQEEIASAVNLSRGLAKSQNDFYAGLRYGMASLLQAPNFIFRMEAAVPVGDKQWTLDPYSRATRLSYLMWDSTPDEELVQAAEKGELNTAAGLEKQVDRLMASPRLDIGMRTFFNDMLELDTFDTVSKDSILYPKWSSGIAASAKEETLRTTIDLALHENGDMRDLMTTRKTFLNRSLAADYQIPFPFKGEWMPYEFPADSGRSGVLTQASMLAMFSHPGRSSPTKRGVAVMDIFLCEPTPNPPNNVDFSIVNDTSGRLKTVRERLMAHATTSTCASCHNHSDPIGLSLEGFDTIGQRRITENGQLIDLSASLQGKKFVDAQGLGQFLHDNPKYTACLARKVYAYSRGENSEDVPASAFKAAYNSFADSGFRMRSLLKSMVEDKDYFSAPAPETASPASKVPAQ</sequence>
<dbReference type="Pfam" id="PF07627">
    <property type="entry name" value="PSCyt3"/>
    <property type="match status" value="1"/>
</dbReference>
<feature type="domain" description="DUF1587" evidence="2">
    <location>
        <begin position="2"/>
        <end position="65"/>
    </location>
</feature>
<feature type="domain" description="DUF1592" evidence="4">
    <location>
        <begin position="161"/>
        <end position="289"/>
    </location>
</feature>
<feature type="domain" description="DUF1595" evidence="5">
    <location>
        <begin position="88"/>
        <end position="149"/>
    </location>
</feature>
<dbReference type="Pfam" id="PF07626">
    <property type="entry name" value="PSD3"/>
    <property type="match status" value="1"/>
</dbReference>
<dbReference type="InterPro" id="IPR013043">
    <property type="entry name" value="DUF1595"/>
</dbReference>
<comment type="caution">
    <text evidence="6">The sequence shown here is derived from an EMBL/GenBank/DDBJ whole genome shotgun (WGS) entry which is preliminary data.</text>
</comment>
<keyword evidence="7" id="KW-1185">Reference proteome</keyword>
<evidence type="ECO:0000259" key="4">
    <source>
        <dbReference type="Pfam" id="PF07631"/>
    </source>
</evidence>
<dbReference type="Pfam" id="PF07624">
    <property type="entry name" value="PSD2"/>
    <property type="match status" value="1"/>
</dbReference>
<organism evidence="6 7">
    <name type="scientific">Bradyrhizobium iriomotense</name>
    <dbReference type="NCBI Taxonomy" id="441950"/>
    <lineage>
        <taxon>Bacteria</taxon>
        <taxon>Pseudomonadati</taxon>
        <taxon>Pseudomonadota</taxon>
        <taxon>Alphaproteobacteria</taxon>
        <taxon>Hyphomicrobiales</taxon>
        <taxon>Nitrobacteraceae</taxon>
        <taxon>Bradyrhizobium</taxon>
    </lineage>
</organism>
<feature type="domain" description="DUF1588" evidence="3">
    <location>
        <begin position="308"/>
        <end position="406"/>
    </location>
</feature>
<feature type="domain" description="DUF1585" evidence="1">
    <location>
        <begin position="419"/>
        <end position="487"/>
    </location>
</feature>
<dbReference type="Proteomes" id="UP001156905">
    <property type="component" value="Unassembled WGS sequence"/>
</dbReference>
<evidence type="ECO:0000313" key="6">
    <source>
        <dbReference type="EMBL" id="GLR87584.1"/>
    </source>
</evidence>
<dbReference type="EMBL" id="BSOW01000015">
    <property type="protein sequence ID" value="GLR87584.1"/>
    <property type="molecule type" value="Genomic_DNA"/>
</dbReference>
<evidence type="ECO:0000259" key="1">
    <source>
        <dbReference type="Pfam" id="PF07624"/>
    </source>
</evidence>
<evidence type="ECO:0000259" key="2">
    <source>
        <dbReference type="Pfam" id="PF07626"/>
    </source>
</evidence>
<evidence type="ECO:0000259" key="3">
    <source>
        <dbReference type="Pfam" id="PF07627"/>
    </source>
</evidence>
<protein>
    <recommendedName>
        <fullName evidence="8">DUF1592 domain-containing protein</fullName>
    </recommendedName>
</protein>
<dbReference type="InterPro" id="IPR013036">
    <property type="entry name" value="DUF1587"/>
</dbReference>
<accession>A0ABQ6AZG4</accession>
<dbReference type="InterPro" id="IPR011478">
    <property type="entry name" value="DUF1585"/>
</dbReference>
<proteinExistence type="predicted"/>
<evidence type="ECO:0008006" key="8">
    <source>
        <dbReference type="Google" id="ProtNLM"/>
    </source>
</evidence>
<name>A0ABQ6AZG4_9BRAD</name>
<gene>
    <name evidence="6" type="ORF">GCM10007857_42950</name>
</gene>
<dbReference type="InterPro" id="IPR013039">
    <property type="entry name" value="DUF1588"/>
</dbReference>
<dbReference type="Pfam" id="PF07637">
    <property type="entry name" value="PSD5"/>
    <property type="match status" value="1"/>
</dbReference>
<dbReference type="InterPro" id="IPR013042">
    <property type="entry name" value="DUF1592"/>
</dbReference>
<dbReference type="Pfam" id="PF07631">
    <property type="entry name" value="PSD4"/>
    <property type="match status" value="1"/>
</dbReference>